<dbReference type="EMBL" id="JADFTS010000004">
    <property type="protein sequence ID" value="KAF9608290.1"/>
    <property type="molecule type" value="Genomic_DNA"/>
</dbReference>
<evidence type="ECO:0000313" key="3">
    <source>
        <dbReference type="Proteomes" id="UP000631114"/>
    </source>
</evidence>
<dbReference type="PANTHER" id="PTHR47032:SF1">
    <property type="entry name" value="UDP-D-XYLOSE:L-FUCOSE ALPHA-1,3-D-XYLOSYLTRANSFERASE-RELATED"/>
    <property type="match status" value="1"/>
</dbReference>
<organism evidence="2 3">
    <name type="scientific">Coptis chinensis</name>
    <dbReference type="NCBI Taxonomy" id="261450"/>
    <lineage>
        <taxon>Eukaryota</taxon>
        <taxon>Viridiplantae</taxon>
        <taxon>Streptophyta</taxon>
        <taxon>Embryophyta</taxon>
        <taxon>Tracheophyta</taxon>
        <taxon>Spermatophyta</taxon>
        <taxon>Magnoliopsida</taxon>
        <taxon>Ranunculales</taxon>
        <taxon>Ranunculaceae</taxon>
        <taxon>Coptidoideae</taxon>
        <taxon>Coptis</taxon>
    </lineage>
</organism>
<evidence type="ECO:0000313" key="2">
    <source>
        <dbReference type="EMBL" id="KAF9608290.1"/>
    </source>
</evidence>
<accession>A0A835LUT3</accession>
<dbReference type="GO" id="GO:0010306">
    <property type="term" value="P:rhamnogalacturonan II biosynthetic process"/>
    <property type="evidence" value="ECO:0007669"/>
    <property type="project" value="TreeGrafter"/>
</dbReference>
<reference evidence="2 3" key="1">
    <citation type="submission" date="2020-10" db="EMBL/GenBank/DDBJ databases">
        <title>The Coptis chinensis genome and diversification of protoberbering-type alkaloids.</title>
        <authorList>
            <person name="Wang B."/>
            <person name="Shu S."/>
            <person name="Song C."/>
            <person name="Liu Y."/>
        </authorList>
    </citation>
    <scope>NUCLEOTIDE SEQUENCE [LARGE SCALE GENOMIC DNA]</scope>
    <source>
        <strain evidence="2">HL-2020</strain>
        <tissue evidence="2">Leaf</tissue>
    </source>
</reference>
<dbReference type="OrthoDB" id="1693101at2759"/>
<dbReference type="InterPro" id="IPR052636">
    <property type="entry name" value="UDP-D-xylose:L-fucose_XylT"/>
</dbReference>
<proteinExistence type="predicted"/>
<feature type="domain" description="Nucleotide-diphospho-sugar transferase" evidence="1">
    <location>
        <begin position="40"/>
        <end position="150"/>
    </location>
</feature>
<dbReference type="GO" id="GO:0005794">
    <property type="term" value="C:Golgi apparatus"/>
    <property type="evidence" value="ECO:0007669"/>
    <property type="project" value="TreeGrafter"/>
</dbReference>
<dbReference type="GO" id="GO:0035252">
    <property type="term" value="F:UDP-xylosyltransferase activity"/>
    <property type="evidence" value="ECO:0007669"/>
    <property type="project" value="TreeGrafter"/>
</dbReference>
<name>A0A835LUT3_9MAGN</name>
<dbReference type="Proteomes" id="UP000631114">
    <property type="component" value="Unassembled WGS sequence"/>
</dbReference>
<dbReference type="PANTHER" id="PTHR47032">
    <property type="entry name" value="UDP-D-XYLOSE:L-FUCOSE ALPHA-1,3-D-XYLOSYLTRANSFERASE-RELATED"/>
    <property type="match status" value="1"/>
</dbReference>
<dbReference type="InterPro" id="IPR005069">
    <property type="entry name" value="Nucl-diP-sugar_transferase"/>
</dbReference>
<keyword evidence="3" id="KW-1185">Reference proteome</keyword>
<dbReference type="Pfam" id="PF03407">
    <property type="entry name" value="Nucleotid_trans"/>
    <property type="match status" value="1"/>
</dbReference>
<gene>
    <name evidence="2" type="ORF">IFM89_008575</name>
</gene>
<protein>
    <recommendedName>
        <fullName evidence="1">Nucleotide-diphospho-sugar transferase domain-containing protein</fullName>
    </recommendedName>
</protein>
<evidence type="ECO:0000259" key="1">
    <source>
        <dbReference type="Pfam" id="PF03407"/>
    </source>
</evidence>
<comment type="caution">
    <text evidence="2">The sequence shown here is derived from an EMBL/GenBank/DDBJ whole genome shotgun (WGS) entry which is preliminary data.</text>
</comment>
<dbReference type="AlphaFoldDB" id="A0A835LUT3"/>
<sequence length="170" mass="19818">MSLYFKIGLVLDQLNGDERKEIPRLDNELVKPLKHSLDLPPPGNKGRTYICTCMIFMRPTSGAKQVMKKWIEQLQGQPWSRKVKSNHQPAFNWDLNKTARQVDLYLLPQVAFPSGGLYFKNQTWVQETKGQHVIIHYNYITGFDKKIKRFHDFGLWLVDDHAQEPPLGRV</sequence>